<evidence type="ECO:0000256" key="1">
    <source>
        <dbReference type="SAM" id="Phobius"/>
    </source>
</evidence>
<keyword evidence="3" id="KW-1185">Reference proteome</keyword>
<sequence length="469" mass="53551">MELWPVAIAMALGTASCLLLLGSAELALLRTLLKMLACKGRRNRGQLTGLRFPTSADELTSSKGPARLTAMLKPHLPKGVSVTSVRNLQTEIKDGVKGEKAMLKVTYSKPVDAEILPNVFFVKFNLQDWSPMRIFVQSSQVCKCEALFYHILAKEISDFLRTPKCFFVDFNEMTGEFCLVTEALDFGHQYLPLKHRVRDAASLEDQLLFIETGAMLHCRLGNSPVLLKMPKFHETHREMWVLCALSGRFGLSHSVQKTVRGQRVNEAWMTWDCPSELLGKERDIIRDMPGIMTSLSKDPEMAVFGHNDLTTDNAFYWKDAGKLHMGLFDWQQSCVNNLGQEWAWNWHFLEPEFLAKHEETLIDHVLSTYERLGRQISRAKFLNAYVLGTAQMFVFSGGGLQLLMTDLQSKGIFESLVPEDVRCKDPGLDQELREKLVGAEMTRRTFTNCCSIMRRHDFYSAWQKWRETH</sequence>
<dbReference type="Proteomes" id="UP001178507">
    <property type="component" value="Unassembled WGS sequence"/>
</dbReference>
<dbReference type="InterPro" id="IPR011009">
    <property type="entry name" value="Kinase-like_dom_sf"/>
</dbReference>
<feature type="transmembrane region" description="Helical" evidence="1">
    <location>
        <begin position="381"/>
        <end position="404"/>
    </location>
</feature>
<keyword evidence="1" id="KW-1133">Transmembrane helix</keyword>
<evidence type="ECO:0000313" key="3">
    <source>
        <dbReference type="Proteomes" id="UP001178507"/>
    </source>
</evidence>
<proteinExistence type="predicted"/>
<evidence type="ECO:0000313" key="2">
    <source>
        <dbReference type="EMBL" id="CAJ1401505.1"/>
    </source>
</evidence>
<gene>
    <name evidence="2" type="ORF">EVOR1521_LOCUS24635</name>
</gene>
<dbReference type="EMBL" id="CAUJNA010003417">
    <property type="protein sequence ID" value="CAJ1401505.1"/>
    <property type="molecule type" value="Genomic_DNA"/>
</dbReference>
<organism evidence="2 3">
    <name type="scientific">Effrenium voratum</name>
    <dbReference type="NCBI Taxonomy" id="2562239"/>
    <lineage>
        <taxon>Eukaryota</taxon>
        <taxon>Sar</taxon>
        <taxon>Alveolata</taxon>
        <taxon>Dinophyceae</taxon>
        <taxon>Suessiales</taxon>
        <taxon>Symbiodiniaceae</taxon>
        <taxon>Effrenium</taxon>
    </lineage>
</organism>
<comment type="caution">
    <text evidence="2">The sequence shown here is derived from an EMBL/GenBank/DDBJ whole genome shotgun (WGS) entry which is preliminary data.</text>
</comment>
<dbReference type="AlphaFoldDB" id="A0AA36JA56"/>
<name>A0AA36JA56_9DINO</name>
<reference evidence="2" key="1">
    <citation type="submission" date="2023-08" db="EMBL/GenBank/DDBJ databases">
        <authorList>
            <person name="Chen Y."/>
            <person name="Shah S."/>
            <person name="Dougan E. K."/>
            <person name="Thang M."/>
            <person name="Chan C."/>
        </authorList>
    </citation>
    <scope>NUCLEOTIDE SEQUENCE</scope>
</reference>
<protein>
    <submittedName>
        <fullName evidence="2">Uncharacterized protein</fullName>
    </submittedName>
</protein>
<feature type="transmembrane region" description="Helical" evidence="1">
    <location>
        <begin position="6"/>
        <end position="33"/>
    </location>
</feature>
<accession>A0AA36JA56</accession>
<dbReference type="SUPFAM" id="SSF56112">
    <property type="entry name" value="Protein kinase-like (PK-like)"/>
    <property type="match status" value="1"/>
</dbReference>
<keyword evidence="1" id="KW-0812">Transmembrane</keyword>
<keyword evidence="1" id="KW-0472">Membrane</keyword>